<evidence type="ECO:0000313" key="2">
    <source>
        <dbReference type="Proteomes" id="UP000094936"/>
    </source>
</evidence>
<accession>A0A1C3E956</accession>
<protein>
    <submittedName>
        <fullName evidence="1">Uncharacterized protein</fullName>
    </submittedName>
</protein>
<keyword evidence="2" id="KW-1185">Reference proteome</keyword>
<name>A0A1C3E956_9GAMM</name>
<comment type="caution">
    <text evidence="1">The sequence shown here is derived from an EMBL/GenBank/DDBJ whole genome shotgun (WGS) entry which is preliminary data.</text>
</comment>
<proteinExistence type="predicted"/>
<evidence type="ECO:0000313" key="1">
    <source>
        <dbReference type="EMBL" id="ODA29764.1"/>
    </source>
</evidence>
<dbReference type="AlphaFoldDB" id="A0A1C3E956"/>
<gene>
    <name evidence="1" type="ORF">A8L45_21805</name>
</gene>
<dbReference type="OrthoDB" id="10008431at2"/>
<dbReference type="EMBL" id="LYBM01000064">
    <property type="protein sequence ID" value="ODA29764.1"/>
    <property type="molecule type" value="Genomic_DNA"/>
</dbReference>
<dbReference type="Proteomes" id="UP000094936">
    <property type="component" value="Unassembled WGS sequence"/>
</dbReference>
<organism evidence="1 2">
    <name type="scientific">Veronia pacifica</name>
    <dbReference type="NCBI Taxonomy" id="1080227"/>
    <lineage>
        <taxon>Bacteria</taxon>
        <taxon>Pseudomonadati</taxon>
        <taxon>Pseudomonadota</taxon>
        <taxon>Gammaproteobacteria</taxon>
        <taxon>Vibrionales</taxon>
        <taxon>Vibrionaceae</taxon>
        <taxon>Veronia</taxon>
    </lineage>
</organism>
<sequence>MKIEMTHQESDEILGGHSLEDALTILNALGPFFSAAGEFASALGAVGSAISDLISAFPSR</sequence>
<dbReference type="RefSeq" id="WP_068905467.1">
    <property type="nucleotide sequence ID" value="NZ_JBHUIF010000009.1"/>
</dbReference>
<dbReference type="STRING" id="1080227.A8L45_21805"/>
<reference evidence="1 2" key="1">
    <citation type="submission" date="2016-05" db="EMBL/GenBank/DDBJ databases">
        <title>Genomic Taxonomy of the Vibrionaceae.</title>
        <authorList>
            <person name="Gomez-Gil B."/>
            <person name="Enciso-Ibarra J."/>
        </authorList>
    </citation>
    <scope>NUCLEOTIDE SEQUENCE [LARGE SCALE GENOMIC DNA]</scope>
    <source>
        <strain evidence="1 2">CAIM 1920</strain>
    </source>
</reference>